<organism evidence="1 2">
    <name type="scientific">Stephania cephalantha</name>
    <dbReference type="NCBI Taxonomy" id="152367"/>
    <lineage>
        <taxon>Eukaryota</taxon>
        <taxon>Viridiplantae</taxon>
        <taxon>Streptophyta</taxon>
        <taxon>Embryophyta</taxon>
        <taxon>Tracheophyta</taxon>
        <taxon>Spermatophyta</taxon>
        <taxon>Magnoliopsida</taxon>
        <taxon>Ranunculales</taxon>
        <taxon>Menispermaceae</taxon>
        <taxon>Menispermoideae</taxon>
        <taxon>Cissampelideae</taxon>
        <taxon>Stephania</taxon>
    </lineage>
</organism>
<protein>
    <submittedName>
        <fullName evidence="1">Uncharacterized protein</fullName>
    </submittedName>
</protein>
<dbReference type="AlphaFoldDB" id="A0AAP0EIK9"/>
<dbReference type="EMBL" id="JBBNAG010000011">
    <property type="protein sequence ID" value="KAK9094161.1"/>
    <property type="molecule type" value="Genomic_DNA"/>
</dbReference>
<keyword evidence="2" id="KW-1185">Reference proteome</keyword>
<evidence type="ECO:0000313" key="1">
    <source>
        <dbReference type="EMBL" id="KAK9094161.1"/>
    </source>
</evidence>
<sequence length="94" mass="9959">MEKCKQPVKSQGVKDNRGQDVAGLGEVGCDVADSSALLTGIVDLGDNFDAPTSMGKNLMIKDYLLETLEAGQLVIMKAHRLGWRPPLHLGGAPA</sequence>
<evidence type="ECO:0000313" key="2">
    <source>
        <dbReference type="Proteomes" id="UP001419268"/>
    </source>
</evidence>
<accession>A0AAP0EIK9</accession>
<reference evidence="1 2" key="1">
    <citation type="submission" date="2024-01" db="EMBL/GenBank/DDBJ databases">
        <title>Genome assemblies of Stephania.</title>
        <authorList>
            <person name="Yang L."/>
        </authorList>
    </citation>
    <scope>NUCLEOTIDE SEQUENCE [LARGE SCALE GENOMIC DNA]</scope>
    <source>
        <strain evidence="1">JXDWG</strain>
        <tissue evidence="1">Leaf</tissue>
    </source>
</reference>
<gene>
    <name evidence="1" type="ORF">Scep_025630</name>
</gene>
<proteinExistence type="predicted"/>
<comment type="caution">
    <text evidence="1">The sequence shown here is derived from an EMBL/GenBank/DDBJ whole genome shotgun (WGS) entry which is preliminary data.</text>
</comment>
<dbReference type="Proteomes" id="UP001419268">
    <property type="component" value="Unassembled WGS sequence"/>
</dbReference>
<name>A0AAP0EIK9_9MAGN</name>